<gene>
    <name evidence="8" type="primary">vapC</name>
    <name evidence="10" type="ORF">GGQ63_002043</name>
</gene>
<evidence type="ECO:0000256" key="1">
    <source>
        <dbReference type="ARBA" id="ARBA00001946"/>
    </source>
</evidence>
<keyword evidence="3 8" id="KW-0540">Nuclease</keyword>
<keyword evidence="2 8" id="KW-1277">Toxin-antitoxin system</keyword>
<dbReference type="Gene3D" id="3.40.50.1010">
    <property type="entry name" value="5'-nuclease"/>
    <property type="match status" value="1"/>
</dbReference>
<sequence length="140" mass="15202">MSEIGFLLDTNIVSELRKSRPHPGVAAFVDGLDEDAMYVSALTMGELRKGAVSKMRTDAAMGESLRQWINEVEMLFRDRILSVDASVADQWGRLAAGRSRPIIDTLIAATAMVHGMTLVTRNVADVRDTGVALVDPWSAG</sequence>
<dbReference type="SUPFAM" id="SSF88723">
    <property type="entry name" value="PIN domain-like"/>
    <property type="match status" value="1"/>
</dbReference>
<dbReference type="CDD" id="cd18746">
    <property type="entry name" value="PIN_VapC4-5_FitB-like"/>
    <property type="match status" value="1"/>
</dbReference>
<dbReference type="InterPro" id="IPR022907">
    <property type="entry name" value="VapC_family"/>
</dbReference>
<keyword evidence="5 8" id="KW-0378">Hydrolase</keyword>
<dbReference type="InterPro" id="IPR029060">
    <property type="entry name" value="PIN-like_dom_sf"/>
</dbReference>
<keyword evidence="8" id="KW-0800">Toxin</keyword>
<comment type="cofactor">
    <cofactor evidence="1 8">
        <name>Mg(2+)</name>
        <dbReference type="ChEBI" id="CHEBI:18420"/>
    </cofactor>
</comment>
<evidence type="ECO:0000259" key="9">
    <source>
        <dbReference type="Pfam" id="PF01850"/>
    </source>
</evidence>
<evidence type="ECO:0000256" key="2">
    <source>
        <dbReference type="ARBA" id="ARBA00022649"/>
    </source>
</evidence>
<dbReference type="HAMAP" id="MF_00265">
    <property type="entry name" value="VapC_Nob1"/>
    <property type="match status" value="1"/>
</dbReference>
<dbReference type="PANTHER" id="PTHR33653:SF1">
    <property type="entry name" value="RIBONUCLEASE VAPC2"/>
    <property type="match status" value="1"/>
</dbReference>
<name>A0A7W9FLQ9_9HYPH</name>
<dbReference type="InterPro" id="IPR050556">
    <property type="entry name" value="Type_II_TA_system_RNase"/>
</dbReference>
<comment type="similarity">
    <text evidence="7 8">Belongs to the PINc/VapC protein family.</text>
</comment>
<dbReference type="Pfam" id="PF01850">
    <property type="entry name" value="PIN"/>
    <property type="match status" value="1"/>
</dbReference>
<evidence type="ECO:0000256" key="7">
    <source>
        <dbReference type="ARBA" id="ARBA00038093"/>
    </source>
</evidence>
<keyword evidence="6 8" id="KW-0460">Magnesium</keyword>
<organism evidence="10 11">
    <name type="scientific">Prosthecomicrobium pneumaticum</name>
    <dbReference type="NCBI Taxonomy" id="81895"/>
    <lineage>
        <taxon>Bacteria</taxon>
        <taxon>Pseudomonadati</taxon>
        <taxon>Pseudomonadota</taxon>
        <taxon>Alphaproteobacteria</taxon>
        <taxon>Hyphomicrobiales</taxon>
        <taxon>Kaistiaceae</taxon>
        <taxon>Prosthecomicrobium</taxon>
    </lineage>
</organism>
<evidence type="ECO:0000256" key="3">
    <source>
        <dbReference type="ARBA" id="ARBA00022722"/>
    </source>
</evidence>
<dbReference type="GO" id="GO:0090729">
    <property type="term" value="F:toxin activity"/>
    <property type="evidence" value="ECO:0007669"/>
    <property type="project" value="UniProtKB-KW"/>
</dbReference>
<comment type="caution">
    <text evidence="10">The sequence shown here is derived from an EMBL/GenBank/DDBJ whole genome shotgun (WGS) entry which is preliminary data.</text>
</comment>
<keyword evidence="4 8" id="KW-0479">Metal-binding</keyword>
<feature type="binding site" evidence="8">
    <location>
        <position position="9"/>
    </location>
    <ligand>
        <name>Mg(2+)</name>
        <dbReference type="ChEBI" id="CHEBI:18420"/>
    </ligand>
</feature>
<dbReference type="GO" id="GO:0004540">
    <property type="term" value="F:RNA nuclease activity"/>
    <property type="evidence" value="ECO:0007669"/>
    <property type="project" value="InterPro"/>
</dbReference>
<dbReference type="RefSeq" id="WP_183855270.1">
    <property type="nucleotide sequence ID" value="NZ_JACHOO010000003.1"/>
</dbReference>
<dbReference type="Proteomes" id="UP000523821">
    <property type="component" value="Unassembled WGS sequence"/>
</dbReference>
<dbReference type="EMBL" id="JACHOO010000003">
    <property type="protein sequence ID" value="MBB5752989.1"/>
    <property type="molecule type" value="Genomic_DNA"/>
</dbReference>
<evidence type="ECO:0000313" key="10">
    <source>
        <dbReference type="EMBL" id="MBB5752989.1"/>
    </source>
</evidence>
<dbReference type="GO" id="GO:0016787">
    <property type="term" value="F:hydrolase activity"/>
    <property type="evidence" value="ECO:0007669"/>
    <property type="project" value="UniProtKB-KW"/>
</dbReference>
<dbReference type="PANTHER" id="PTHR33653">
    <property type="entry name" value="RIBONUCLEASE VAPC2"/>
    <property type="match status" value="1"/>
</dbReference>
<protein>
    <recommendedName>
        <fullName evidence="8">Ribonuclease VapC</fullName>
        <shortName evidence="8">RNase VapC</shortName>
        <ecNumber evidence="8">3.1.-.-</ecNumber>
    </recommendedName>
    <alternativeName>
        <fullName evidence="8">Toxin VapC</fullName>
    </alternativeName>
</protein>
<proteinExistence type="inferred from homology"/>
<accession>A0A7W9FLQ9</accession>
<dbReference type="GO" id="GO:0000287">
    <property type="term" value="F:magnesium ion binding"/>
    <property type="evidence" value="ECO:0007669"/>
    <property type="project" value="UniProtKB-UniRule"/>
</dbReference>
<dbReference type="EC" id="3.1.-.-" evidence="8"/>
<comment type="function">
    <text evidence="8">Toxic component of a toxin-antitoxin (TA) system. An RNase.</text>
</comment>
<dbReference type="InterPro" id="IPR002716">
    <property type="entry name" value="PIN_dom"/>
</dbReference>
<keyword evidence="11" id="KW-1185">Reference proteome</keyword>
<evidence type="ECO:0000256" key="4">
    <source>
        <dbReference type="ARBA" id="ARBA00022723"/>
    </source>
</evidence>
<evidence type="ECO:0000256" key="5">
    <source>
        <dbReference type="ARBA" id="ARBA00022801"/>
    </source>
</evidence>
<evidence type="ECO:0000313" key="11">
    <source>
        <dbReference type="Proteomes" id="UP000523821"/>
    </source>
</evidence>
<feature type="binding site" evidence="8">
    <location>
        <position position="104"/>
    </location>
    <ligand>
        <name>Mg(2+)</name>
        <dbReference type="ChEBI" id="CHEBI:18420"/>
    </ligand>
</feature>
<evidence type="ECO:0000256" key="6">
    <source>
        <dbReference type="ARBA" id="ARBA00022842"/>
    </source>
</evidence>
<feature type="domain" description="PIN" evidence="9">
    <location>
        <begin position="7"/>
        <end position="122"/>
    </location>
</feature>
<evidence type="ECO:0000256" key="8">
    <source>
        <dbReference type="HAMAP-Rule" id="MF_00265"/>
    </source>
</evidence>
<dbReference type="AlphaFoldDB" id="A0A7W9FLQ9"/>
<reference evidence="10 11" key="1">
    <citation type="submission" date="2020-08" db="EMBL/GenBank/DDBJ databases">
        <title>Genomic Encyclopedia of Type Strains, Phase IV (KMG-IV): sequencing the most valuable type-strain genomes for metagenomic binning, comparative biology and taxonomic classification.</title>
        <authorList>
            <person name="Goeker M."/>
        </authorList>
    </citation>
    <scope>NUCLEOTIDE SEQUENCE [LARGE SCALE GENOMIC DNA]</scope>
    <source>
        <strain evidence="10 11">DSM 16268</strain>
    </source>
</reference>